<sequence>MVFASGLKDYLNVCSPRAKHSALCQCLLDIKDEVILNSNNRVPQTNFIVDELAALLAVILFFYWQ</sequence>
<dbReference type="EMBL" id="AJZD02000324">
    <property type="protein sequence ID" value="OEF86410.1"/>
    <property type="molecule type" value="Genomic_DNA"/>
</dbReference>
<evidence type="ECO:0000313" key="2">
    <source>
        <dbReference type="EMBL" id="OEF86410.1"/>
    </source>
</evidence>
<evidence type="ECO:0000313" key="3">
    <source>
        <dbReference type="Proteomes" id="UP000094802"/>
    </source>
</evidence>
<dbReference type="AlphaFoldDB" id="A0A1E5FC49"/>
<feature type="transmembrane region" description="Helical" evidence="1">
    <location>
        <begin position="47"/>
        <end position="64"/>
    </location>
</feature>
<keyword evidence="1" id="KW-0472">Membrane</keyword>
<protein>
    <submittedName>
        <fullName evidence="2">Uncharacterized protein</fullName>
    </submittedName>
</protein>
<name>A0A1E5FC49_VIBSP</name>
<keyword evidence="1" id="KW-1133">Transmembrane helix</keyword>
<organism evidence="2 3">
    <name type="scientific">Vibrio splendidus 12E03</name>
    <dbReference type="NCBI Taxonomy" id="1191305"/>
    <lineage>
        <taxon>Bacteria</taxon>
        <taxon>Pseudomonadati</taxon>
        <taxon>Pseudomonadota</taxon>
        <taxon>Gammaproteobacteria</taxon>
        <taxon>Vibrionales</taxon>
        <taxon>Vibrionaceae</taxon>
        <taxon>Vibrio</taxon>
    </lineage>
</organism>
<keyword evidence="1" id="KW-0812">Transmembrane</keyword>
<dbReference type="Proteomes" id="UP000094802">
    <property type="component" value="Unassembled WGS sequence"/>
</dbReference>
<gene>
    <name evidence="2" type="ORF">A142_11105</name>
</gene>
<reference evidence="2 3" key="1">
    <citation type="journal article" date="2012" name="Science">
        <title>Ecological populations of bacteria act as socially cohesive units of antibiotic production and resistance.</title>
        <authorList>
            <person name="Cordero O.X."/>
            <person name="Wildschutte H."/>
            <person name="Kirkup B."/>
            <person name="Proehl S."/>
            <person name="Ngo L."/>
            <person name="Hussain F."/>
            <person name="Le Roux F."/>
            <person name="Mincer T."/>
            <person name="Polz M.F."/>
        </authorList>
    </citation>
    <scope>NUCLEOTIDE SEQUENCE [LARGE SCALE GENOMIC DNA]</scope>
    <source>
        <strain evidence="2 3">12E03</strain>
    </source>
</reference>
<accession>A0A1E5FC49</accession>
<proteinExistence type="predicted"/>
<evidence type="ECO:0000256" key="1">
    <source>
        <dbReference type="SAM" id="Phobius"/>
    </source>
</evidence>
<comment type="caution">
    <text evidence="2">The sequence shown here is derived from an EMBL/GenBank/DDBJ whole genome shotgun (WGS) entry which is preliminary data.</text>
</comment>